<keyword evidence="1" id="KW-0813">Transport</keyword>
<evidence type="ECO:0000256" key="2">
    <source>
        <dbReference type="ARBA" id="ARBA00022741"/>
    </source>
</evidence>
<dbReference type="GO" id="GO:0005524">
    <property type="term" value="F:ATP binding"/>
    <property type="evidence" value="ECO:0007669"/>
    <property type="project" value="UniProtKB-KW"/>
</dbReference>
<feature type="domain" description="ABC transporter" evidence="4">
    <location>
        <begin position="7"/>
        <end position="244"/>
    </location>
</feature>
<evidence type="ECO:0000259" key="4">
    <source>
        <dbReference type="PROSITE" id="PS50893"/>
    </source>
</evidence>
<evidence type="ECO:0000256" key="1">
    <source>
        <dbReference type="ARBA" id="ARBA00022448"/>
    </source>
</evidence>
<protein>
    <submittedName>
        <fullName evidence="5">ATP-binding cassette domain-containing protein</fullName>
    </submittedName>
</protein>
<dbReference type="PROSITE" id="PS50893">
    <property type="entry name" value="ABC_TRANSPORTER_2"/>
    <property type="match status" value="1"/>
</dbReference>
<evidence type="ECO:0000256" key="3">
    <source>
        <dbReference type="ARBA" id="ARBA00022840"/>
    </source>
</evidence>
<comment type="caution">
    <text evidence="5">The sequence shown here is derived from an EMBL/GenBank/DDBJ whole genome shotgun (WGS) entry which is preliminary data.</text>
</comment>
<gene>
    <name evidence="5" type="ORF">E4L95_13030</name>
</gene>
<keyword evidence="3 5" id="KW-0067">ATP-binding</keyword>
<dbReference type="PANTHER" id="PTHR43023">
    <property type="entry name" value="PROTEIN TRIGALACTOSYLDIACYLGLYCEROL 3, CHLOROPLASTIC"/>
    <property type="match status" value="1"/>
</dbReference>
<evidence type="ECO:0000313" key="5">
    <source>
        <dbReference type="EMBL" id="TGN57824.1"/>
    </source>
</evidence>
<keyword evidence="2" id="KW-0547">Nucleotide-binding</keyword>
<reference evidence="5 6" key="1">
    <citation type="submission" date="2019-03" db="EMBL/GenBank/DDBJ databases">
        <authorList>
            <person name="Li J."/>
        </authorList>
    </citation>
    <scope>NUCLEOTIDE SEQUENCE [LARGE SCALE GENOMIC DNA]</scope>
    <source>
        <strain evidence="5 6">3058</strain>
    </source>
</reference>
<accession>A0A4Z1CBB0</accession>
<dbReference type="InterPro" id="IPR003593">
    <property type="entry name" value="AAA+_ATPase"/>
</dbReference>
<dbReference type="EMBL" id="SRPG01000125">
    <property type="protein sequence ID" value="TGN57824.1"/>
    <property type="molecule type" value="Genomic_DNA"/>
</dbReference>
<proteinExistence type="predicted"/>
<dbReference type="OrthoDB" id="9802264at2"/>
<sequence>MSEDPVVRVRGLRTQFGTHVVHEGLDLDLKRGEILGVVGGSGTGKSVLLRAIVGLEAAQAGEIDVLGQRIGSLSGADRRALEQRWGVMFQDGALFSSLTVRENVEVPLNAVPGLTDAQRRGLAELKVSMAGLPWKANENFPSDLSGGMRKRAGLARALALDPEILFLDEPTAGLDPIGATAFDKLIITLRDALNLSVFLVTHDLDTLHACCDRVAVLAERKVLTTGTMDEMLGVDHPWVHEYFHGPRARAAVKKD</sequence>
<dbReference type="PANTHER" id="PTHR43023:SF3">
    <property type="entry name" value="PROTEIN TRIGALACTOSYLDIACYLGLYCEROL 3, CHLOROPLASTIC"/>
    <property type="match status" value="1"/>
</dbReference>
<organism evidence="5 6">
    <name type="scientific">Paracoccus liaowanqingii</name>
    <dbReference type="NCBI Taxonomy" id="2560053"/>
    <lineage>
        <taxon>Bacteria</taxon>
        <taxon>Pseudomonadati</taxon>
        <taxon>Pseudomonadota</taxon>
        <taxon>Alphaproteobacteria</taxon>
        <taxon>Rhodobacterales</taxon>
        <taxon>Paracoccaceae</taxon>
        <taxon>Paracoccus</taxon>
    </lineage>
</organism>
<evidence type="ECO:0000313" key="6">
    <source>
        <dbReference type="Proteomes" id="UP000297972"/>
    </source>
</evidence>
<dbReference type="Gene3D" id="3.40.50.300">
    <property type="entry name" value="P-loop containing nucleotide triphosphate hydrolases"/>
    <property type="match status" value="1"/>
</dbReference>
<dbReference type="GO" id="GO:0016887">
    <property type="term" value="F:ATP hydrolysis activity"/>
    <property type="evidence" value="ECO:0007669"/>
    <property type="project" value="InterPro"/>
</dbReference>
<keyword evidence="6" id="KW-1185">Reference proteome</keyword>
<dbReference type="InterPro" id="IPR017871">
    <property type="entry name" value="ABC_transporter-like_CS"/>
</dbReference>
<dbReference type="SUPFAM" id="SSF52540">
    <property type="entry name" value="P-loop containing nucleoside triphosphate hydrolases"/>
    <property type="match status" value="1"/>
</dbReference>
<name>A0A4Z1CBB0_9RHOB</name>
<dbReference type="InterPro" id="IPR003439">
    <property type="entry name" value="ABC_transporter-like_ATP-bd"/>
</dbReference>
<dbReference type="RefSeq" id="WP_135817985.1">
    <property type="nucleotide sequence ID" value="NZ_SRPG01000125.1"/>
</dbReference>
<dbReference type="Pfam" id="PF00005">
    <property type="entry name" value="ABC_tran"/>
    <property type="match status" value="1"/>
</dbReference>
<dbReference type="InterPro" id="IPR027417">
    <property type="entry name" value="P-loop_NTPase"/>
</dbReference>
<dbReference type="Proteomes" id="UP000297972">
    <property type="component" value="Unassembled WGS sequence"/>
</dbReference>
<dbReference type="AlphaFoldDB" id="A0A4Z1CBB0"/>
<dbReference type="SMART" id="SM00382">
    <property type="entry name" value="AAA"/>
    <property type="match status" value="1"/>
</dbReference>
<dbReference type="PROSITE" id="PS00211">
    <property type="entry name" value="ABC_TRANSPORTER_1"/>
    <property type="match status" value="1"/>
</dbReference>